<name>A0A835UVF4_VANPL</name>
<feature type="region of interest" description="Disordered" evidence="4">
    <location>
        <begin position="880"/>
        <end position="967"/>
    </location>
</feature>
<dbReference type="SMART" id="SM00248">
    <property type="entry name" value="ANK"/>
    <property type="match status" value="2"/>
</dbReference>
<feature type="compositionally biased region" description="Basic and acidic residues" evidence="4">
    <location>
        <begin position="690"/>
        <end position="699"/>
    </location>
</feature>
<feature type="region of interest" description="Disordered" evidence="4">
    <location>
        <begin position="679"/>
        <end position="718"/>
    </location>
</feature>
<dbReference type="InterPro" id="IPR009091">
    <property type="entry name" value="RCC1/BLIP-II"/>
</dbReference>
<dbReference type="Gene3D" id="1.25.40.20">
    <property type="entry name" value="Ankyrin repeat-containing domain"/>
    <property type="match status" value="1"/>
</dbReference>
<feature type="repeat" description="ANK" evidence="2">
    <location>
        <begin position="60"/>
        <end position="92"/>
    </location>
</feature>
<gene>
    <name evidence="5" type="ORF">HPP92_015148</name>
</gene>
<protein>
    <recommendedName>
        <fullName evidence="7">Inhibitor of Bruton tyrosine kinase</fullName>
    </recommendedName>
</protein>
<feature type="repeat" description="ANK" evidence="2">
    <location>
        <begin position="94"/>
        <end position="126"/>
    </location>
</feature>
<dbReference type="PROSITE" id="PS50297">
    <property type="entry name" value="ANK_REP_REGION"/>
    <property type="match status" value="2"/>
</dbReference>
<dbReference type="InterPro" id="IPR051625">
    <property type="entry name" value="Signaling_Regulatory_Domain"/>
</dbReference>
<dbReference type="Proteomes" id="UP000639772">
    <property type="component" value="Chromosome 7"/>
</dbReference>
<keyword evidence="2" id="KW-0040">ANK repeat</keyword>
<dbReference type="SUPFAM" id="SSF48403">
    <property type="entry name" value="Ankyrin repeat"/>
    <property type="match status" value="1"/>
</dbReference>
<dbReference type="PANTHER" id="PTHR22872:SF2">
    <property type="entry name" value="INHIBITOR OF BRUTON TYROSINE KINASE"/>
    <property type="match status" value="1"/>
</dbReference>
<feature type="compositionally biased region" description="Polar residues" evidence="4">
    <location>
        <begin position="708"/>
        <end position="718"/>
    </location>
</feature>
<dbReference type="PANTHER" id="PTHR22872">
    <property type="entry name" value="BTK-BINDING PROTEIN-RELATED"/>
    <property type="match status" value="1"/>
</dbReference>
<feature type="repeat" description="RCC1" evidence="3">
    <location>
        <begin position="145"/>
        <end position="196"/>
    </location>
</feature>
<dbReference type="PROSITE" id="PS50012">
    <property type="entry name" value="RCC1_3"/>
    <property type="match status" value="5"/>
</dbReference>
<feature type="compositionally biased region" description="Polar residues" evidence="4">
    <location>
        <begin position="1"/>
        <end position="22"/>
    </location>
</feature>
<evidence type="ECO:0000256" key="1">
    <source>
        <dbReference type="ARBA" id="ARBA00022737"/>
    </source>
</evidence>
<dbReference type="PROSITE" id="PS50088">
    <property type="entry name" value="ANK_REPEAT"/>
    <property type="match status" value="2"/>
</dbReference>
<comment type="caution">
    <text evidence="5">The sequence shown here is derived from an EMBL/GenBank/DDBJ whole genome shotgun (WGS) entry which is preliminary data.</text>
</comment>
<dbReference type="Pfam" id="PF12796">
    <property type="entry name" value="Ank_2"/>
    <property type="match status" value="1"/>
</dbReference>
<organism evidence="5 6">
    <name type="scientific">Vanilla planifolia</name>
    <name type="common">Vanilla</name>
    <dbReference type="NCBI Taxonomy" id="51239"/>
    <lineage>
        <taxon>Eukaryota</taxon>
        <taxon>Viridiplantae</taxon>
        <taxon>Streptophyta</taxon>
        <taxon>Embryophyta</taxon>
        <taxon>Tracheophyta</taxon>
        <taxon>Spermatophyta</taxon>
        <taxon>Magnoliopsida</taxon>
        <taxon>Liliopsida</taxon>
        <taxon>Asparagales</taxon>
        <taxon>Orchidaceae</taxon>
        <taxon>Vanilloideae</taxon>
        <taxon>Vanilleae</taxon>
        <taxon>Vanilla</taxon>
    </lineage>
</organism>
<keyword evidence="1" id="KW-0677">Repeat</keyword>
<dbReference type="InterPro" id="IPR000408">
    <property type="entry name" value="Reg_chr_condens"/>
</dbReference>
<feature type="repeat" description="RCC1" evidence="3">
    <location>
        <begin position="361"/>
        <end position="416"/>
    </location>
</feature>
<evidence type="ECO:0000256" key="4">
    <source>
        <dbReference type="SAM" id="MobiDB-lite"/>
    </source>
</evidence>
<dbReference type="InterPro" id="IPR002110">
    <property type="entry name" value="Ankyrin_rpt"/>
</dbReference>
<feature type="region of interest" description="Disordered" evidence="4">
    <location>
        <begin position="1"/>
        <end position="25"/>
    </location>
</feature>
<evidence type="ECO:0000256" key="2">
    <source>
        <dbReference type="PROSITE-ProRule" id="PRU00023"/>
    </source>
</evidence>
<feature type="repeat" description="RCC1" evidence="3">
    <location>
        <begin position="197"/>
        <end position="255"/>
    </location>
</feature>
<evidence type="ECO:0000313" key="6">
    <source>
        <dbReference type="Proteomes" id="UP000639772"/>
    </source>
</evidence>
<evidence type="ECO:0000256" key="3">
    <source>
        <dbReference type="PROSITE-ProRule" id="PRU00235"/>
    </source>
</evidence>
<dbReference type="InterPro" id="IPR036770">
    <property type="entry name" value="Ankyrin_rpt-contain_sf"/>
</dbReference>
<dbReference type="EMBL" id="JADCNM010000007">
    <property type="protein sequence ID" value="KAG0475462.1"/>
    <property type="molecule type" value="Genomic_DNA"/>
</dbReference>
<evidence type="ECO:0000313" key="5">
    <source>
        <dbReference type="EMBL" id="KAG0475462.1"/>
    </source>
</evidence>
<dbReference type="SUPFAM" id="SSF50985">
    <property type="entry name" value="RCC1/BLIP-II"/>
    <property type="match status" value="1"/>
</dbReference>
<dbReference type="AlphaFoldDB" id="A0A835UVF4"/>
<feature type="repeat" description="RCC1" evidence="3">
    <location>
        <begin position="307"/>
        <end position="360"/>
    </location>
</feature>
<dbReference type="PRINTS" id="PR00633">
    <property type="entry name" value="RCCNDNSATION"/>
</dbReference>
<feature type="repeat" description="RCC1" evidence="3">
    <location>
        <begin position="256"/>
        <end position="306"/>
    </location>
</feature>
<sequence>MDSVVSSSSFVKQTPSRRSPSSIHPKDLWSVSRHGSVSEVDLALLLLKKNGGNVDSRNSCGVTPLHIAVWRNHVPIVKRLLAAGADPDARDGESGWSSLHRALHFGHLAVASVLIQAGASLAVEDSKFRSLLTFSLGLSYKLLAIILIRWGSGTNYQLGTGNAHIQKLPVKVDALNDSHVKIISASKFHSIAVGSNGELYTWGFGRGGRLGHPEFDVHSGQAAVITPRLVSSGLGTRRVKAVEAAKHHTIIATESGEVFTWGSNREGQLGYTSVDTQPTPRRVSFLKARIVAVAAANKHTAVVAESGEVFTWGCNKDGQLGYGTSNSASNYTPRLVEYLKGKSFRGVSASKYHTIALSSDGEVFTWGHRLVNPRRVTVCRSLKKINPALLKFHRKERLHIISIAAGMTHSSALADDGALFYWASSDPELRCEQVQSLCGKNIVSISAGKYWTTAVTTTQEMCICGMERTVRTKDESYKPVPTLKSLSEKVAAEFLVEPRNAIQLLEIADSLEAKDLRKHCEDLVIQNLDYIFMVSAASIASASLEVLAKLEKSLDARSSEPWSYRRLPTPTATFPVVIYSEENGDNEVGNPMPRDNKKHELKEDGCINGDGFLQRECIIDQAVSKQVRAFRKKLQQIEMLESKQRSGHVLDDQQKAKLQTRSALEVALAELGISLETEPEHSLSPLSDAKGNKKPDGSRKQRKKKKQMATQPENIFTNNEQHEMKSSFEGFPVDKSSISKPKEGMAVELNSERKMAGDCSVINPNATHETGSNKTVRQISAKKKNKKGGLSMFLSGGLDEMMPKIIPTPKPKTEGPAWGGAKIAKGSTSLRDIQKEQSKIEETYTKPKEYLEEAVEVTNGQVRLSLFLPRAASAPIAVKPSQGLPVSEGDKGAPPWSSSGTSPVLHRQSLRDIQMQQEKKHQSTSHSPSAKTPGFSIAPVGSPSESGGPGPSRWFKPETEAPSSIRSIQIEEKAMKDLKRFYSSVRLVKAQPQPL</sequence>
<accession>A0A835UVF4</accession>
<dbReference type="Gene3D" id="2.130.10.30">
    <property type="entry name" value="Regulator of chromosome condensation 1/beta-lactamase-inhibitor protein II"/>
    <property type="match status" value="1"/>
</dbReference>
<dbReference type="Pfam" id="PF00415">
    <property type="entry name" value="RCC1"/>
    <property type="match status" value="4"/>
</dbReference>
<proteinExistence type="predicted"/>
<dbReference type="OrthoDB" id="1893551at2759"/>
<evidence type="ECO:0008006" key="7">
    <source>
        <dbReference type="Google" id="ProtNLM"/>
    </source>
</evidence>
<reference evidence="5 6" key="1">
    <citation type="journal article" date="2020" name="Nat. Food">
        <title>A phased Vanilla planifolia genome enables genetic improvement of flavour and production.</title>
        <authorList>
            <person name="Hasing T."/>
            <person name="Tang H."/>
            <person name="Brym M."/>
            <person name="Khazi F."/>
            <person name="Huang T."/>
            <person name="Chambers A.H."/>
        </authorList>
    </citation>
    <scope>NUCLEOTIDE SEQUENCE [LARGE SCALE GENOMIC DNA]</scope>
    <source>
        <tissue evidence="5">Leaf</tissue>
    </source>
</reference>